<protein>
    <submittedName>
        <fullName evidence="1">Unannotated protein</fullName>
    </submittedName>
</protein>
<sequence>MTYRWYRFVDQPALQRLNLTSSQAAAMQRTIVRMQRAWASGTAFMAPPQEGALVSLDPGLLVRPPAGLEYGFVPYVVKQTNAR</sequence>
<gene>
    <name evidence="1" type="ORF">UFOPK2810_01489</name>
</gene>
<evidence type="ECO:0000313" key="1">
    <source>
        <dbReference type="EMBL" id="CAB4763253.1"/>
    </source>
</evidence>
<accession>A0A6J6UX02</accession>
<dbReference type="AlphaFoldDB" id="A0A6J6UX02"/>
<organism evidence="1">
    <name type="scientific">freshwater metagenome</name>
    <dbReference type="NCBI Taxonomy" id="449393"/>
    <lineage>
        <taxon>unclassified sequences</taxon>
        <taxon>metagenomes</taxon>
        <taxon>ecological metagenomes</taxon>
    </lineage>
</organism>
<name>A0A6J6UX02_9ZZZZ</name>
<reference evidence="1" key="1">
    <citation type="submission" date="2020-05" db="EMBL/GenBank/DDBJ databases">
        <authorList>
            <person name="Chiriac C."/>
            <person name="Salcher M."/>
            <person name="Ghai R."/>
            <person name="Kavagutti S V."/>
        </authorList>
    </citation>
    <scope>NUCLEOTIDE SEQUENCE</scope>
</reference>
<proteinExistence type="predicted"/>
<dbReference type="EMBL" id="CAEZYZ010000291">
    <property type="protein sequence ID" value="CAB4763253.1"/>
    <property type="molecule type" value="Genomic_DNA"/>
</dbReference>